<feature type="compositionally biased region" description="Acidic residues" evidence="1">
    <location>
        <begin position="93"/>
        <end position="120"/>
    </location>
</feature>
<dbReference type="STRING" id="928724.SacglDRAFT_00285"/>
<feature type="compositionally biased region" description="Low complexity" evidence="1">
    <location>
        <begin position="337"/>
        <end position="346"/>
    </location>
</feature>
<keyword evidence="2" id="KW-0472">Membrane</keyword>
<sequence>MGSPTTAPARAHHDGVRTAVVRRLLLVLGFVAGGWLVSALIAGAAAAEDEPPELSTCSHEADGTREHGPLTRADLPTCEALPAPENPAGDLDGNVDEGTVDEDTDEDFPESTEPVTDEVDPAPSGTEPTVPSDDGTGGDHVGNGDRASDTAELPDTDLPDEADTAPPRSPEPEADRKPTLLSAATTTLLSTTKGLVHTTGHLTGLLFTALPEITEPIQDTIEGVVDVPGALPITRSPTDVLPGITLPRLPIGVSPLAPAHPDGRPDRPDERRVEPVTAPREPAKPPAGPRSHLRTDRATESADTSRWTPSESGDTEARDGRSPRPLGPLAPSPAAPAPATAQSTTASLQDGFQHLHRGEHGILGAFPTVTQLRLLGSSRDHGVAGVSREAALPTTSPD</sequence>
<dbReference type="HOGENOM" id="CLU_692401_0_0_11"/>
<organism evidence="3 4">
    <name type="scientific">Saccharomonospora glauca K62</name>
    <dbReference type="NCBI Taxonomy" id="928724"/>
    <lineage>
        <taxon>Bacteria</taxon>
        <taxon>Bacillati</taxon>
        <taxon>Actinomycetota</taxon>
        <taxon>Actinomycetes</taxon>
        <taxon>Pseudonocardiales</taxon>
        <taxon>Pseudonocardiaceae</taxon>
        <taxon>Saccharomonospora</taxon>
    </lineage>
</organism>
<feature type="region of interest" description="Disordered" evidence="1">
    <location>
        <begin position="251"/>
        <end position="346"/>
    </location>
</feature>
<reference evidence="3 4" key="1">
    <citation type="submission" date="2011-09" db="EMBL/GenBank/DDBJ databases">
        <authorList>
            <consortium name="US DOE Joint Genome Institute (JGI-PGF)"/>
            <person name="Lucas S."/>
            <person name="Han J."/>
            <person name="Lapidus A."/>
            <person name="Cheng J.-F."/>
            <person name="Goodwin L."/>
            <person name="Pitluck S."/>
            <person name="Peters L."/>
            <person name="Land M.L."/>
            <person name="Hauser L."/>
            <person name="Brambilla E."/>
            <person name="Klenk H.-P."/>
            <person name="Woyke T.J."/>
        </authorList>
    </citation>
    <scope>NUCLEOTIDE SEQUENCE [LARGE SCALE GENOMIC DNA]</scope>
    <source>
        <strain evidence="3 4">K62</strain>
    </source>
</reference>
<keyword evidence="2" id="KW-1133">Transmembrane helix</keyword>
<gene>
    <name evidence="3" type="ORF">SacglDRAFT_00285</name>
</gene>
<evidence type="ECO:0000313" key="4">
    <source>
        <dbReference type="Proteomes" id="UP000005087"/>
    </source>
</evidence>
<feature type="region of interest" description="Disordered" evidence="1">
    <location>
        <begin position="52"/>
        <end position="179"/>
    </location>
</feature>
<feature type="compositionally biased region" description="Pro residues" evidence="1">
    <location>
        <begin position="325"/>
        <end position="336"/>
    </location>
</feature>
<dbReference type="OrthoDB" id="3627673at2"/>
<dbReference type="eggNOG" id="ENOG5033YXW">
    <property type="taxonomic scope" value="Bacteria"/>
</dbReference>
<feature type="transmembrane region" description="Helical" evidence="2">
    <location>
        <begin position="24"/>
        <end position="47"/>
    </location>
</feature>
<dbReference type="Proteomes" id="UP000005087">
    <property type="component" value="Chromosome"/>
</dbReference>
<proteinExistence type="predicted"/>
<keyword evidence="4" id="KW-1185">Reference proteome</keyword>
<feature type="compositionally biased region" description="Acidic residues" evidence="1">
    <location>
        <begin position="152"/>
        <end position="163"/>
    </location>
</feature>
<keyword evidence="2" id="KW-0812">Transmembrane</keyword>
<evidence type="ECO:0000256" key="1">
    <source>
        <dbReference type="SAM" id="MobiDB-lite"/>
    </source>
</evidence>
<dbReference type="AlphaFoldDB" id="I1CX17"/>
<protein>
    <submittedName>
        <fullName evidence="3">Uncharacterized protein</fullName>
    </submittedName>
</protein>
<dbReference type="EMBL" id="CM001484">
    <property type="protein sequence ID" value="EIE97241.1"/>
    <property type="molecule type" value="Genomic_DNA"/>
</dbReference>
<dbReference type="RefSeq" id="WP_005461086.1">
    <property type="nucleotide sequence ID" value="NZ_CM001484.1"/>
</dbReference>
<feature type="compositionally biased region" description="Polar residues" evidence="1">
    <location>
        <begin position="301"/>
        <end position="312"/>
    </location>
</feature>
<feature type="compositionally biased region" description="Basic and acidic residues" evidence="1">
    <location>
        <begin position="59"/>
        <end position="69"/>
    </location>
</feature>
<feature type="region of interest" description="Disordered" evidence="1">
    <location>
        <begin position="378"/>
        <end position="398"/>
    </location>
</feature>
<evidence type="ECO:0000256" key="2">
    <source>
        <dbReference type="SAM" id="Phobius"/>
    </source>
</evidence>
<evidence type="ECO:0000313" key="3">
    <source>
        <dbReference type="EMBL" id="EIE97241.1"/>
    </source>
</evidence>
<name>I1CX17_9PSEU</name>
<feature type="compositionally biased region" description="Basic and acidic residues" evidence="1">
    <location>
        <begin position="261"/>
        <end position="274"/>
    </location>
</feature>
<reference evidence="4" key="2">
    <citation type="submission" date="2012-01" db="EMBL/GenBank/DDBJ databases">
        <title>Noncontiguous Finished sequence of chromosome of Saccharomonospora glauca K62.</title>
        <authorList>
            <consortium name="US DOE Joint Genome Institute"/>
            <person name="Lucas S."/>
            <person name="Han J."/>
            <person name="Lapidus A."/>
            <person name="Cheng J.-F."/>
            <person name="Goodwin L."/>
            <person name="Pitluck S."/>
            <person name="Peters L."/>
            <person name="Mikhailova N."/>
            <person name="Held B."/>
            <person name="Detter J.C."/>
            <person name="Han C."/>
            <person name="Tapia R."/>
            <person name="Land M."/>
            <person name="Hauser L."/>
            <person name="Kyrpides N."/>
            <person name="Ivanova N."/>
            <person name="Pagani I."/>
            <person name="Brambilla E.-M."/>
            <person name="Klenk H.-P."/>
            <person name="Woyke T."/>
        </authorList>
    </citation>
    <scope>NUCLEOTIDE SEQUENCE [LARGE SCALE GENOMIC DNA]</scope>
    <source>
        <strain evidence="4">K62</strain>
    </source>
</reference>
<accession>I1CX17</accession>